<accession>A0ABT7PDL5</accession>
<evidence type="ECO:0000259" key="2">
    <source>
        <dbReference type="Pfam" id="PF17836"/>
    </source>
</evidence>
<dbReference type="PANTHER" id="PTHR43300:SF7">
    <property type="entry name" value="UDP-N-ACETYLBACILLOSAMINE N-ACETYLTRANSFERASE"/>
    <property type="match status" value="1"/>
</dbReference>
<dbReference type="Gene3D" id="2.160.10.10">
    <property type="entry name" value="Hexapeptide repeat proteins"/>
    <property type="match status" value="1"/>
</dbReference>
<dbReference type="SUPFAM" id="SSF51161">
    <property type="entry name" value="Trimeric LpxA-like enzymes"/>
    <property type="match status" value="1"/>
</dbReference>
<sequence>MQHNPCSIIGAGGHGKVIAQLLRDLRIPIAGIFDDCQQLWGKSVLGVPITGPPSSIPDGAPAIIAIGDNRQRQTLAATLALDWQTLIHPTAYVADTVQIGNGTVVLPHAAIQVDARLGSHVIVNTSSTIEHDCSIGDFAHLAPRSVLAGTVELGDGVLMGTGASTVVGIKIGDWSVIGAGATVVNQLPPGITASGVPARCHPPL</sequence>
<dbReference type="Proteomes" id="UP001239462">
    <property type="component" value="Unassembled WGS sequence"/>
</dbReference>
<keyword evidence="4" id="KW-1185">Reference proteome</keyword>
<evidence type="ECO:0000313" key="3">
    <source>
        <dbReference type="EMBL" id="MDM4014571.1"/>
    </source>
</evidence>
<dbReference type="Gene3D" id="3.40.50.20">
    <property type="match status" value="1"/>
</dbReference>
<dbReference type="Pfam" id="PF17836">
    <property type="entry name" value="PglD_N"/>
    <property type="match status" value="1"/>
</dbReference>
<dbReference type="RefSeq" id="WP_160149652.1">
    <property type="nucleotide sequence ID" value="NZ_JASZZN010000002.1"/>
</dbReference>
<name>A0ABT7PDL5_9BACT</name>
<feature type="domain" description="PglD N-terminal" evidence="2">
    <location>
        <begin position="8"/>
        <end position="78"/>
    </location>
</feature>
<dbReference type="InterPro" id="IPR020019">
    <property type="entry name" value="AcTrfase_PglD-like"/>
</dbReference>
<comment type="caution">
    <text evidence="3">The sequence shown here is derived from an EMBL/GenBank/DDBJ whole genome shotgun (WGS) entry which is preliminary data.</text>
</comment>
<proteinExistence type="inferred from homology"/>
<dbReference type="CDD" id="cd03360">
    <property type="entry name" value="LbH_AT_putative"/>
    <property type="match status" value="1"/>
</dbReference>
<dbReference type="EMBL" id="JASZZN010000002">
    <property type="protein sequence ID" value="MDM4014571.1"/>
    <property type="molecule type" value="Genomic_DNA"/>
</dbReference>
<organism evidence="3 4">
    <name type="scientific">Roseiconus lacunae</name>
    <dbReference type="NCBI Taxonomy" id="2605694"/>
    <lineage>
        <taxon>Bacteria</taxon>
        <taxon>Pseudomonadati</taxon>
        <taxon>Planctomycetota</taxon>
        <taxon>Planctomycetia</taxon>
        <taxon>Pirellulales</taxon>
        <taxon>Pirellulaceae</taxon>
        <taxon>Roseiconus</taxon>
    </lineage>
</organism>
<dbReference type="InterPro" id="IPR041561">
    <property type="entry name" value="PglD_N"/>
</dbReference>
<protein>
    <submittedName>
        <fullName evidence="3">Acetyltransferase</fullName>
    </submittedName>
</protein>
<evidence type="ECO:0000313" key="4">
    <source>
        <dbReference type="Proteomes" id="UP001239462"/>
    </source>
</evidence>
<gene>
    <name evidence="3" type="ORF">QTN89_03945</name>
</gene>
<dbReference type="InterPro" id="IPR011004">
    <property type="entry name" value="Trimer_LpxA-like_sf"/>
</dbReference>
<reference evidence="3 4" key="1">
    <citation type="submission" date="2023-06" db="EMBL/GenBank/DDBJ databases">
        <title>Roseiconus lacunae JC819 isolated from Gulf of Mannar region, Tamil Nadu.</title>
        <authorList>
            <person name="Pk S."/>
            <person name="Ch S."/>
            <person name="Ch V.R."/>
        </authorList>
    </citation>
    <scope>NUCLEOTIDE SEQUENCE [LARGE SCALE GENOMIC DNA]</scope>
    <source>
        <strain evidence="3 4">JC819</strain>
    </source>
</reference>
<dbReference type="NCBIfam" id="TIGR03570">
    <property type="entry name" value="NeuD_NnaD"/>
    <property type="match status" value="1"/>
</dbReference>
<dbReference type="InterPro" id="IPR050179">
    <property type="entry name" value="Trans_hexapeptide_repeat"/>
</dbReference>
<dbReference type="PANTHER" id="PTHR43300">
    <property type="entry name" value="ACETYLTRANSFERASE"/>
    <property type="match status" value="1"/>
</dbReference>
<evidence type="ECO:0000256" key="1">
    <source>
        <dbReference type="ARBA" id="ARBA00007274"/>
    </source>
</evidence>
<comment type="similarity">
    <text evidence="1">Belongs to the transferase hexapeptide repeat family.</text>
</comment>